<dbReference type="InterPro" id="IPR009051">
    <property type="entry name" value="Helical_ferredxn"/>
</dbReference>
<feature type="domain" description="Dihydroprymidine dehydrogenase" evidence="1">
    <location>
        <begin position="18"/>
        <end position="108"/>
    </location>
</feature>
<feature type="non-terminal residue" evidence="2">
    <location>
        <position position="1"/>
    </location>
</feature>
<dbReference type="AlphaFoldDB" id="A0A6V8NYC5"/>
<reference evidence="2 3" key="1">
    <citation type="journal article" date="2020" name="Front. Microbiol.">
        <title>Single-cell genomics of novel Actinobacteria with the Wood-Ljungdahl pathway discovered in a serpentinizing system.</title>
        <authorList>
            <person name="Merino N."/>
            <person name="Kawai M."/>
            <person name="Boyd E.S."/>
            <person name="Colman D.R."/>
            <person name="McGlynn S.E."/>
            <person name="Nealson K.H."/>
            <person name="Kurokawa K."/>
            <person name="Hongoh Y."/>
        </authorList>
    </citation>
    <scope>NUCLEOTIDE SEQUENCE [LARGE SCALE GENOMIC DNA]</scope>
    <source>
        <strain evidence="2 3">S09_30</strain>
    </source>
</reference>
<comment type="caution">
    <text evidence="2">The sequence shown here is derived from an EMBL/GenBank/DDBJ whole genome shotgun (WGS) entry which is preliminary data.</text>
</comment>
<organism evidence="2 3">
    <name type="scientific">Candidatus Hakubella thermalkaliphila</name>
    <dbReference type="NCBI Taxonomy" id="2754717"/>
    <lineage>
        <taxon>Bacteria</taxon>
        <taxon>Bacillati</taxon>
        <taxon>Actinomycetota</taxon>
        <taxon>Actinomycetota incertae sedis</taxon>
        <taxon>Candidatus Hakubellales</taxon>
        <taxon>Candidatus Hakubellaceae</taxon>
        <taxon>Candidatus Hakubella</taxon>
    </lineage>
</organism>
<protein>
    <submittedName>
        <fullName evidence="2">Glutamate synthase (NADPH) small chain</fullName>
    </submittedName>
</protein>
<evidence type="ECO:0000313" key="3">
    <source>
        <dbReference type="Proteomes" id="UP000585609"/>
    </source>
</evidence>
<dbReference type="Pfam" id="PF13450">
    <property type="entry name" value="NAD_binding_8"/>
    <property type="match status" value="1"/>
</dbReference>
<dbReference type="Gene3D" id="1.10.1060.10">
    <property type="entry name" value="Alpha-helical ferredoxin"/>
    <property type="match status" value="1"/>
</dbReference>
<dbReference type="InterPro" id="IPR028261">
    <property type="entry name" value="DPD_II"/>
</dbReference>
<feature type="non-terminal residue" evidence="2">
    <location>
        <position position="195"/>
    </location>
</feature>
<dbReference type="GO" id="GO:0051536">
    <property type="term" value="F:iron-sulfur cluster binding"/>
    <property type="evidence" value="ECO:0007669"/>
    <property type="project" value="InterPro"/>
</dbReference>
<dbReference type="PRINTS" id="PR00419">
    <property type="entry name" value="ADXRDTASE"/>
</dbReference>
<proteinExistence type="predicted"/>
<dbReference type="InterPro" id="IPR051394">
    <property type="entry name" value="Glutamate_Synthase"/>
</dbReference>
<dbReference type="SUPFAM" id="SSF51905">
    <property type="entry name" value="FAD/NAD(P)-binding domain"/>
    <property type="match status" value="1"/>
</dbReference>
<accession>A0A6V8NYC5</accession>
<evidence type="ECO:0000259" key="1">
    <source>
        <dbReference type="Pfam" id="PF14691"/>
    </source>
</evidence>
<sequence>LSVLLFFREEVLAHIKEKRCPAGVCKALVRARCINACPAGVDVPSYLALVAQGTYDEALAAHRSRNPFPLICGRVCPTFCEERCRRGQMDEPVGIRWVKRFMADSELARPWTPPRLEPDKEEKVAVVGSGPAGLTAALRLAQWGYRVTVFEALSVAGGMMTVGIPEYRLPREILQAEIEDNIPHSDAHRDLHQAD</sequence>
<dbReference type="Gene3D" id="3.50.50.60">
    <property type="entry name" value="FAD/NAD(P)-binding domain"/>
    <property type="match status" value="1"/>
</dbReference>
<gene>
    <name evidence="2" type="ORF">HKBW3S09_01897</name>
</gene>
<dbReference type="Proteomes" id="UP000585609">
    <property type="component" value="Unassembled WGS sequence"/>
</dbReference>
<dbReference type="PANTHER" id="PTHR43100">
    <property type="entry name" value="GLUTAMATE SYNTHASE [NADPH] SMALL CHAIN"/>
    <property type="match status" value="1"/>
</dbReference>
<dbReference type="EMBL" id="BLRW01000559">
    <property type="protein sequence ID" value="GFP24430.1"/>
    <property type="molecule type" value="Genomic_DNA"/>
</dbReference>
<name>A0A6V8NYC5_9ACTN</name>
<evidence type="ECO:0000313" key="2">
    <source>
        <dbReference type="EMBL" id="GFP24430.1"/>
    </source>
</evidence>
<dbReference type="InterPro" id="IPR036188">
    <property type="entry name" value="FAD/NAD-bd_sf"/>
</dbReference>
<dbReference type="Pfam" id="PF14691">
    <property type="entry name" value="Fer4_20"/>
    <property type="match status" value="1"/>
</dbReference>